<evidence type="ECO:0000259" key="4">
    <source>
        <dbReference type="PROSITE" id="PS50887"/>
    </source>
</evidence>
<protein>
    <recommendedName>
        <fullName evidence="2">diguanylate cyclase</fullName>
        <ecNumber evidence="2">2.7.7.65</ecNumber>
    </recommendedName>
</protein>
<dbReference type="AlphaFoldDB" id="A0A0A5HRK3"/>
<dbReference type="InterPro" id="IPR003018">
    <property type="entry name" value="GAF"/>
</dbReference>
<comment type="cofactor">
    <cofactor evidence="1">
        <name>Mg(2+)</name>
        <dbReference type="ChEBI" id="CHEBI:18420"/>
    </cofactor>
</comment>
<sequence length="710" mass="80668">MNNQARDEIQTVYSQFQRYPGIDGAIVMEQQVYAICAKHDIELPLAQFHFIEGLKCNRTDRIAEAIDHYLKCLELVTGEDEILALHANILLATLYTEQENYYSAYLMYKRVIDNSEKLDDNYMSLAYCNVSNLLLQLQQYDMTVDFASKAISSARKVANKSIESISYLNKALALALAEQIHQAIECANHALMIALQIDNPRTIAYAYGYLARIQSMSDDYSIDEVKRHFQLANKYSVVLKDKYIQMENDTYYAQFLEKHDIDSEAIQLCRQLEKLIDPTCNIKFHLLYCQVAINLAKKYNQAELVALQATYIEAANRALADTRQKEYASIISKVKQAADDQERRLQQKIKEHIEAITEIGQELATCQDISVHLPSIFSKITNIIPSEEFGIALYDEQQGILDYRYFYNTKGPIERFYVDCNKQTSIGSYVVKTKSMVHLNNADATRVRAAIGLSADSDNAAIHRKADTPSSQSLMFTPILLGNKVLGIMSTQHTEAGQYQPHHCQLFEQLASFIAIALENHVQRHKLQQANNLLDNLSKTDPLTKLYNRYQLDTIAPTLIQKAINQGTQIAIVIIDIDFYKGYNDQFGHQAGDEALKIVAANISNAFSDTSIDHIFRYGGDEFLVLCDGQTDEQVIRKIHQLQSAILSLKIAHPRSYASDYLTLSIGVSNHRLYKEQPLDFNDLFNVADSALYTAKEQGRNQFHLRSDDS</sequence>
<gene>
    <name evidence="5" type="ORF">NM06_19690</name>
</gene>
<comment type="caution">
    <text evidence="5">The sequence shown here is derived from an EMBL/GenBank/DDBJ whole genome shotgun (WGS) entry which is preliminary data.</text>
</comment>
<proteinExistence type="predicted"/>
<dbReference type="EC" id="2.7.7.65" evidence="2"/>
<dbReference type="PANTHER" id="PTHR45138">
    <property type="entry name" value="REGULATORY COMPONENTS OF SENSORY TRANSDUCTION SYSTEM"/>
    <property type="match status" value="1"/>
</dbReference>
<dbReference type="SUPFAM" id="SSF55073">
    <property type="entry name" value="Nucleotide cyclase"/>
    <property type="match status" value="1"/>
</dbReference>
<comment type="catalytic activity">
    <reaction evidence="3">
        <text>2 GTP = 3',3'-c-di-GMP + 2 diphosphate</text>
        <dbReference type="Rhea" id="RHEA:24898"/>
        <dbReference type="ChEBI" id="CHEBI:33019"/>
        <dbReference type="ChEBI" id="CHEBI:37565"/>
        <dbReference type="ChEBI" id="CHEBI:58805"/>
        <dbReference type="EC" id="2.7.7.65"/>
    </reaction>
</comment>
<dbReference type="OrthoDB" id="9805474at2"/>
<organism evidence="5 6">
    <name type="scientific">Photobacterium sp. (strain ATCC 43367)</name>
    <dbReference type="NCBI Taxonomy" id="379097"/>
    <lineage>
        <taxon>Bacteria</taxon>
        <taxon>Pseudomonadati</taxon>
        <taxon>Pseudomonadota</taxon>
        <taxon>Gammaproteobacteria</taxon>
        <taxon>Vibrionales</taxon>
        <taxon>Vibrionaceae</taxon>
        <taxon>Vibrio</taxon>
        <taxon>Vibrio oreintalis group</taxon>
    </lineage>
</organism>
<accession>A0A0A5HRK3</accession>
<dbReference type="InterPro" id="IPR019734">
    <property type="entry name" value="TPR_rpt"/>
</dbReference>
<dbReference type="Gene3D" id="3.30.450.40">
    <property type="match status" value="1"/>
</dbReference>
<name>A0A0A5HRK3_PHOS4</name>
<dbReference type="SMART" id="SM00028">
    <property type="entry name" value="TPR"/>
    <property type="match status" value="4"/>
</dbReference>
<dbReference type="SUPFAM" id="SSF48452">
    <property type="entry name" value="TPR-like"/>
    <property type="match status" value="1"/>
</dbReference>
<dbReference type="InterPro" id="IPR011990">
    <property type="entry name" value="TPR-like_helical_dom_sf"/>
</dbReference>
<dbReference type="InterPro" id="IPR050469">
    <property type="entry name" value="Diguanylate_Cyclase"/>
</dbReference>
<dbReference type="NCBIfam" id="TIGR00254">
    <property type="entry name" value="GGDEF"/>
    <property type="match status" value="1"/>
</dbReference>
<evidence type="ECO:0000313" key="5">
    <source>
        <dbReference type="EMBL" id="KGY06950.1"/>
    </source>
</evidence>
<dbReference type="Pfam" id="PF00990">
    <property type="entry name" value="GGDEF"/>
    <property type="match status" value="1"/>
</dbReference>
<dbReference type="CDD" id="cd01949">
    <property type="entry name" value="GGDEF"/>
    <property type="match status" value="1"/>
</dbReference>
<dbReference type="Gene3D" id="1.25.40.10">
    <property type="entry name" value="Tetratricopeptide repeat domain"/>
    <property type="match status" value="1"/>
</dbReference>
<dbReference type="Pfam" id="PF13185">
    <property type="entry name" value="GAF_2"/>
    <property type="match status" value="1"/>
</dbReference>
<dbReference type="STRING" id="379097.SE23_02980"/>
<dbReference type="RefSeq" id="WP_038193212.1">
    <property type="nucleotide sequence ID" value="NZ_JRWP01000059.1"/>
</dbReference>
<feature type="domain" description="GGDEF" evidence="4">
    <location>
        <begin position="568"/>
        <end position="708"/>
    </location>
</feature>
<dbReference type="SMART" id="SM00065">
    <property type="entry name" value="GAF"/>
    <property type="match status" value="1"/>
</dbReference>
<dbReference type="InterPro" id="IPR000160">
    <property type="entry name" value="GGDEF_dom"/>
</dbReference>
<evidence type="ECO:0000256" key="3">
    <source>
        <dbReference type="ARBA" id="ARBA00034247"/>
    </source>
</evidence>
<dbReference type="FunFam" id="3.30.70.270:FF:000001">
    <property type="entry name" value="Diguanylate cyclase domain protein"/>
    <property type="match status" value="1"/>
</dbReference>
<dbReference type="EMBL" id="JRWP01000059">
    <property type="protein sequence ID" value="KGY06950.1"/>
    <property type="molecule type" value="Genomic_DNA"/>
</dbReference>
<dbReference type="Proteomes" id="UP000030451">
    <property type="component" value="Unassembled WGS sequence"/>
</dbReference>
<dbReference type="GO" id="GO:0052621">
    <property type="term" value="F:diguanylate cyclase activity"/>
    <property type="evidence" value="ECO:0007669"/>
    <property type="project" value="UniProtKB-EC"/>
</dbReference>
<evidence type="ECO:0000256" key="2">
    <source>
        <dbReference type="ARBA" id="ARBA00012528"/>
    </source>
</evidence>
<dbReference type="SMART" id="SM00267">
    <property type="entry name" value="GGDEF"/>
    <property type="match status" value="1"/>
</dbReference>
<dbReference type="Gene3D" id="3.30.70.270">
    <property type="match status" value="1"/>
</dbReference>
<dbReference type="PANTHER" id="PTHR45138:SF9">
    <property type="entry name" value="DIGUANYLATE CYCLASE DGCM-RELATED"/>
    <property type="match status" value="1"/>
</dbReference>
<dbReference type="InterPro" id="IPR043128">
    <property type="entry name" value="Rev_trsase/Diguanyl_cyclase"/>
</dbReference>
<evidence type="ECO:0000313" key="6">
    <source>
        <dbReference type="Proteomes" id="UP000030451"/>
    </source>
</evidence>
<evidence type="ECO:0000256" key="1">
    <source>
        <dbReference type="ARBA" id="ARBA00001946"/>
    </source>
</evidence>
<dbReference type="PROSITE" id="PS50887">
    <property type="entry name" value="GGDEF"/>
    <property type="match status" value="1"/>
</dbReference>
<reference evidence="5 6" key="1">
    <citation type="submission" date="2014-10" db="EMBL/GenBank/DDBJ databases">
        <title>Genome sequencing of Vibrio sinaloensis T08.</title>
        <authorList>
            <person name="Chan K.-G."/>
            <person name="Mohamad N.I."/>
        </authorList>
    </citation>
    <scope>NUCLEOTIDE SEQUENCE [LARGE SCALE GENOMIC DNA]</scope>
    <source>
        <strain evidence="5 6">T08</strain>
    </source>
</reference>
<dbReference type="InterPro" id="IPR029787">
    <property type="entry name" value="Nucleotide_cyclase"/>
</dbReference>
<dbReference type="SUPFAM" id="SSF55781">
    <property type="entry name" value="GAF domain-like"/>
    <property type="match status" value="1"/>
</dbReference>
<dbReference type="InterPro" id="IPR029016">
    <property type="entry name" value="GAF-like_dom_sf"/>
</dbReference>